<reference evidence="1 2" key="1">
    <citation type="submission" date="2017-06" db="EMBL/GenBank/DDBJ databases">
        <authorList>
            <person name="Kim H.J."/>
            <person name="Triplett B.A."/>
        </authorList>
    </citation>
    <scope>NUCLEOTIDE SEQUENCE [LARGE SCALE GENOMIC DNA]</scope>
    <source>
        <strain evidence="1 2">DSM 19307</strain>
    </source>
</reference>
<name>A0A239EU70_EKHLU</name>
<evidence type="ECO:0000313" key="1">
    <source>
        <dbReference type="EMBL" id="SNS47828.1"/>
    </source>
</evidence>
<keyword evidence="2" id="KW-1185">Reference proteome</keyword>
<dbReference type="SUPFAM" id="SSF109854">
    <property type="entry name" value="DinB/YfiT-like putative metalloenzymes"/>
    <property type="match status" value="1"/>
</dbReference>
<dbReference type="RefSeq" id="WP_089355090.1">
    <property type="nucleotide sequence ID" value="NZ_FZPD01000001.1"/>
</dbReference>
<dbReference type="EMBL" id="FZPD01000001">
    <property type="protein sequence ID" value="SNS47828.1"/>
    <property type="molecule type" value="Genomic_DNA"/>
</dbReference>
<dbReference type="InterPro" id="IPR034660">
    <property type="entry name" value="DinB/YfiT-like"/>
</dbReference>
<accession>A0A239EU70</accession>
<evidence type="ECO:0000313" key="2">
    <source>
        <dbReference type="Proteomes" id="UP000198393"/>
    </source>
</evidence>
<protein>
    <submittedName>
        <fullName evidence="1">Uncharacterized damage-inducible protein DinB (Forms a four-helix bundle)</fullName>
    </submittedName>
</protein>
<dbReference type="Proteomes" id="UP000198393">
    <property type="component" value="Unassembled WGS sequence"/>
</dbReference>
<dbReference type="OrthoDB" id="1162179at2"/>
<dbReference type="PANTHER" id="PTHR39473">
    <property type="match status" value="1"/>
</dbReference>
<organism evidence="1 2">
    <name type="scientific">Ekhidna lutea</name>
    <dbReference type="NCBI Taxonomy" id="447679"/>
    <lineage>
        <taxon>Bacteria</taxon>
        <taxon>Pseudomonadati</taxon>
        <taxon>Bacteroidota</taxon>
        <taxon>Cytophagia</taxon>
        <taxon>Cytophagales</taxon>
        <taxon>Reichenbachiellaceae</taxon>
        <taxon>Ekhidna</taxon>
    </lineage>
</organism>
<sequence>MLRTSAKELLSQLDTIIATCSEEDFSKPLEELSGSTFGQHVRHTLEFFICLYDARNDGLVNYDQRQHDTMIETDRKLARSVVASIQEFLDRNTRDFTLTFEANYSEIEGDDLQMQSSFYRELAYNIEHAIHHMALLKVAIKQSLQYIPLPENFGVASSTIRYRESTKANQ</sequence>
<dbReference type="PANTHER" id="PTHR39473:SF1">
    <property type="entry name" value="DINB-LIKE DOMAIN-CONTAINING PROTEIN"/>
    <property type="match status" value="1"/>
</dbReference>
<gene>
    <name evidence="1" type="ORF">SAMN05421640_0315</name>
</gene>
<proteinExistence type="predicted"/>
<dbReference type="AlphaFoldDB" id="A0A239EU70"/>
<dbReference type="Gene3D" id="1.20.120.450">
    <property type="entry name" value="dinb family like domain"/>
    <property type="match status" value="1"/>
</dbReference>